<feature type="transmembrane region" description="Helical" evidence="8">
    <location>
        <begin position="253"/>
        <end position="274"/>
    </location>
</feature>
<name>A0A1U7LS13_NEOID</name>
<keyword evidence="4 8" id="KW-0812">Transmembrane</keyword>
<feature type="transmembrane region" description="Helical" evidence="8">
    <location>
        <begin position="118"/>
        <end position="144"/>
    </location>
</feature>
<dbReference type="GO" id="GO:0006865">
    <property type="term" value="P:amino acid transport"/>
    <property type="evidence" value="ECO:0007669"/>
    <property type="project" value="UniProtKB-KW"/>
</dbReference>
<evidence type="ECO:0000256" key="3">
    <source>
        <dbReference type="ARBA" id="ARBA00022448"/>
    </source>
</evidence>
<proteinExistence type="inferred from homology"/>
<reference evidence="9 10" key="1">
    <citation type="submission" date="2016-04" db="EMBL/GenBank/DDBJ databases">
        <title>Evolutionary innovation and constraint leading to complex multicellularity in the Ascomycota.</title>
        <authorList>
            <person name="Cisse O."/>
            <person name="Nguyen A."/>
            <person name="Hewitt D.A."/>
            <person name="Jedd G."/>
            <person name="Stajich J.E."/>
        </authorList>
    </citation>
    <scope>NUCLEOTIDE SEQUENCE [LARGE SCALE GENOMIC DNA]</scope>
    <source>
        <strain evidence="9 10">DAH-3</strain>
    </source>
</reference>
<dbReference type="GO" id="GO:0034228">
    <property type="term" value="F:ethanolamine transmembrane transporter activity"/>
    <property type="evidence" value="ECO:0007669"/>
    <property type="project" value="EnsemblFungi"/>
</dbReference>
<comment type="subcellular location">
    <subcellularLocation>
        <location evidence="1">Membrane</location>
        <topology evidence="1">Multi-pass membrane protein</topology>
    </subcellularLocation>
</comment>
<feature type="transmembrane region" description="Helical" evidence="8">
    <location>
        <begin position="357"/>
        <end position="377"/>
    </location>
</feature>
<comment type="similarity">
    <text evidence="2">Belongs to the amino acid-polyamine-organocation (APC) superfamily.</text>
</comment>
<evidence type="ECO:0000313" key="9">
    <source>
        <dbReference type="EMBL" id="OLL25434.1"/>
    </source>
</evidence>
<dbReference type="AlphaFoldDB" id="A0A1U7LS13"/>
<dbReference type="STRING" id="1198029.A0A1U7LS13"/>
<dbReference type="Pfam" id="PF13520">
    <property type="entry name" value="AA_permease_2"/>
    <property type="match status" value="1"/>
</dbReference>
<comment type="caution">
    <text evidence="9">The sequence shown here is derived from an EMBL/GenBank/DDBJ whole genome shotgun (WGS) entry which is preliminary data.</text>
</comment>
<dbReference type="GO" id="GO:0031460">
    <property type="term" value="P:glycine betaine transport"/>
    <property type="evidence" value="ECO:0007669"/>
    <property type="project" value="EnsemblFungi"/>
</dbReference>
<keyword evidence="3" id="KW-0813">Transport</keyword>
<evidence type="ECO:0000313" key="10">
    <source>
        <dbReference type="Proteomes" id="UP000186594"/>
    </source>
</evidence>
<keyword evidence="10" id="KW-1185">Reference proteome</keyword>
<dbReference type="OrthoDB" id="2417308at2759"/>
<keyword evidence="5" id="KW-0029">Amino-acid transport</keyword>
<keyword evidence="7 8" id="KW-0472">Membrane</keyword>
<evidence type="ECO:0000256" key="8">
    <source>
        <dbReference type="SAM" id="Phobius"/>
    </source>
</evidence>
<evidence type="ECO:0000256" key="5">
    <source>
        <dbReference type="ARBA" id="ARBA00022970"/>
    </source>
</evidence>
<feature type="transmembrane region" description="Helical" evidence="8">
    <location>
        <begin position="151"/>
        <end position="167"/>
    </location>
</feature>
<dbReference type="GO" id="GO:0015220">
    <property type="term" value="F:choline transmembrane transporter activity"/>
    <property type="evidence" value="ECO:0007669"/>
    <property type="project" value="EnsemblFungi"/>
</dbReference>
<dbReference type="Gene3D" id="1.20.1740.10">
    <property type="entry name" value="Amino acid/polyamine transporter I"/>
    <property type="match status" value="1"/>
</dbReference>
<dbReference type="OMA" id="GIPWIAF"/>
<evidence type="ECO:0000256" key="7">
    <source>
        <dbReference type="ARBA" id="ARBA00023136"/>
    </source>
</evidence>
<feature type="transmembrane region" description="Helical" evidence="8">
    <location>
        <begin position="29"/>
        <end position="48"/>
    </location>
</feature>
<feature type="transmembrane region" description="Helical" evidence="8">
    <location>
        <begin position="383"/>
        <end position="404"/>
    </location>
</feature>
<evidence type="ECO:0000256" key="6">
    <source>
        <dbReference type="ARBA" id="ARBA00022989"/>
    </source>
</evidence>
<feature type="transmembrane region" description="Helical" evidence="8">
    <location>
        <begin position="173"/>
        <end position="192"/>
    </location>
</feature>
<dbReference type="PANTHER" id="PTHR45649">
    <property type="entry name" value="AMINO-ACID PERMEASE BAT1"/>
    <property type="match status" value="1"/>
</dbReference>
<feature type="transmembrane region" description="Helical" evidence="8">
    <location>
        <begin position="424"/>
        <end position="442"/>
    </location>
</feature>
<evidence type="ECO:0000256" key="2">
    <source>
        <dbReference type="ARBA" id="ARBA00009523"/>
    </source>
</evidence>
<keyword evidence="6 8" id="KW-1133">Transmembrane helix</keyword>
<evidence type="ECO:0000256" key="1">
    <source>
        <dbReference type="ARBA" id="ARBA00004141"/>
    </source>
</evidence>
<evidence type="ECO:0000256" key="4">
    <source>
        <dbReference type="ARBA" id="ARBA00022692"/>
    </source>
</evidence>
<dbReference type="GO" id="GO:0005886">
    <property type="term" value="C:plasma membrane"/>
    <property type="evidence" value="ECO:0007669"/>
    <property type="project" value="EnsemblFungi"/>
</dbReference>
<sequence>MDEKGCNTQDEDAEKLAQMGYTPELLRNFSVWSLLAVGFSITNSWYGITTAMITGIVSGGPVVIIYGILLIGCVSLCVGISLSELSSAFPNSGGQYFWTRQLAPQKYSRVLSYLTGSLGWAGAVFASASTALGIAQAIVGIYIVIKPWMNFVAYQLINSVAFIFNLYEKGLPVIIWISLASVSVITITVVSVSHPKQQTREVFRNFKNETGWESNVVTFILGLINVNWAFSCLDAATHMAEEIPQPERNVPKALIGTVFIGMASAFFYSVTMFFSTKDIVSVIDTPTGFPAVELYYQALGARGGAVIMGCMVVVTGVGCLIAVHTWQSRLMWSFARDGGFVKSSVLSRIHPTLGVPVNAHIASNGIVAILGCLYLASSTAFNSMVVGTIVFLYLSYSVPIVCMLARGRESVPHGPFWLGKWGQLANYVTLFWTMWTLVFYNFPFRYPARGDSMSKGVLSVTNLK</sequence>
<feature type="transmembrane region" description="Helical" evidence="8">
    <location>
        <begin position="60"/>
        <end position="82"/>
    </location>
</feature>
<dbReference type="PANTHER" id="PTHR45649:SF7">
    <property type="entry name" value="CHOLINE TRANSPORT PROTEIN"/>
    <property type="match status" value="1"/>
</dbReference>
<dbReference type="InterPro" id="IPR002293">
    <property type="entry name" value="AA/rel_permease1"/>
</dbReference>
<dbReference type="EMBL" id="LXFE01000411">
    <property type="protein sequence ID" value="OLL25434.1"/>
    <property type="molecule type" value="Genomic_DNA"/>
</dbReference>
<accession>A0A1U7LS13</accession>
<protein>
    <submittedName>
        <fullName evidence="9">Choline transport protein</fullName>
    </submittedName>
</protein>
<dbReference type="Proteomes" id="UP000186594">
    <property type="component" value="Unassembled WGS sequence"/>
</dbReference>
<gene>
    <name evidence="9" type="ORF">NEOLI_000530</name>
</gene>
<dbReference type="PIRSF" id="PIRSF006060">
    <property type="entry name" value="AA_transporter"/>
    <property type="match status" value="1"/>
</dbReference>
<dbReference type="GO" id="GO:1901235">
    <property type="term" value="F:(R)-carnitine transmembrane transporter activity"/>
    <property type="evidence" value="ECO:0007669"/>
    <property type="project" value="EnsemblFungi"/>
</dbReference>
<organism evidence="9 10">
    <name type="scientific">Neolecta irregularis (strain DAH-3)</name>
    <dbReference type="NCBI Taxonomy" id="1198029"/>
    <lineage>
        <taxon>Eukaryota</taxon>
        <taxon>Fungi</taxon>
        <taxon>Dikarya</taxon>
        <taxon>Ascomycota</taxon>
        <taxon>Taphrinomycotina</taxon>
        <taxon>Neolectales</taxon>
        <taxon>Neolectaceae</taxon>
        <taxon>Neolecta</taxon>
    </lineage>
</organism>
<feature type="transmembrane region" description="Helical" evidence="8">
    <location>
        <begin position="294"/>
        <end position="323"/>
    </location>
</feature>